<dbReference type="InterPro" id="IPR053843">
    <property type="entry name" value="DnaD_N"/>
</dbReference>
<keyword evidence="3" id="KW-1185">Reference proteome</keyword>
<feature type="domain" description="DnaD N-terminal" evidence="1">
    <location>
        <begin position="32"/>
        <end position="128"/>
    </location>
</feature>
<reference evidence="2" key="1">
    <citation type="submission" date="2022-05" db="EMBL/GenBank/DDBJ databases">
        <authorList>
            <person name="Blom J."/>
        </authorList>
    </citation>
    <scope>NUCLEOTIDE SEQUENCE</scope>
    <source>
        <strain evidence="2">Type strain: CPO20170097</strain>
    </source>
</reference>
<sequence>MSTTKEKEKTDFPEALLSIWGRTILGSGWTTVPNELLKNQSHLGISNSELVLLIHLISFMHSASAKIFPSIDSLAERMNQDRRTIQRTIQRLEDKELIRKRVRSTGKTDVGMSNVYDISPLMLKLINIQLPTMSPPPNTHTCPKCKKFAKSESDIERLFGYRRISAEKMVIQSWCKECRGAPKKPQSPKEGSPDLP</sequence>
<dbReference type="Proteomes" id="UP001152651">
    <property type="component" value="Unassembled WGS sequence"/>
</dbReference>
<gene>
    <name evidence="2" type="ORF">FBBNIHIM_25895</name>
</gene>
<proteinExistence type="predicted"/>
<protein>
    <submittedName>
        <fullName evidence="2">Helix-turn-helix domain-containing protein</fullName>
    </submittedName>
</protein>
<dbReference type="InterPro" id="IPR036388">
    <property type="entry name" value="WH-like_DNA-bd_sf"/>
</dbReference>
<comment type="caution">
    <text evidence="2">The sequence shown here is derived from an EMBL/GenBank/DDBJ whole genome shotgun (WGS) entry which is preliminary data.</text>
</comment>
<dbReference type="Gene3D" id="1.10.10.10">
    <property type="entry name" value="Winged helix-like DNA-binding domain superfamily/Winged helix DNA-binding domain"/>
    <property type="match status" value="1"/>
</dbReference>
<dbReference type="EMBL" id="CALSBS010000058">
    <property type="protein sequence ID" value="CAH6668357.1"/>
    <property type="molecule type" value="Genomic_DNA"/>
</dbReference>
<dbReference type="SUPFAM" id="SSF46785">
    <property type="entry name" value="Winged helix' DNA-binding domain"/>
    <property type="match status" value="1"/>
</dbReference>
<organism evidence="2 3">
    <name type="scientific">Pseudocitrobacter vendiensis</name>
    <dbReference type="NCBI Taxonomy" id="2488306"/>
    <lineage>
        <taxon>Bacteria</taxon>
        <taxon>Pseudomonadati</taxon>
        <taxon>Pseudomonadota</taxon>
        <taxon>Gammaproteobacteria</taxon>
        <taxon>Enterobacterales</taxon>
        <taxon>Enterobacteriaceae</taxon>
        <taxon>Pseudocitrobacter</taxon>
    </lineage>
</organism>
<evidence type="ECO:0000259" key="1">
    <source>
        <dbReference type="Pfam" id="PF21984"/>
    </source>
</evidence>
<dbReference type="InterPro" id="IPR036390">
    <property type="entry name" value="WH_DNA-bd_sf"/>
</dbReference>
<evidence type="ECO:0000313" key="2">
    <source>
        <dbReference type="EMBL" id="CAH6668357.1"/>
    </source>
</evidence>
<dbReference type="RefSeq" id="WP_072775496.1">
    <property type="nucleotide sequence ID" value="NZ_CALSBS010000058.1"/>
</dbReference>
<dbReference type="Pfam" id="PF21984">
    <property type="entry name" value="DnaD_N"/>
    <property type="match status" value="1"/>
</dbReference>
<name>A0ABN8TKD5_9ENTR</name>
<evidence type="ECO:0000313" key="3">
    <source>
        <dbReference type="Proteomes" id="UP001152651"/>
    </source>
</evidence>
<accession>A0ABN8TKD5</accession>